<keyword evidence="2" id="KW-0732">Signal</keyword>
<dbReference type="Proteomes" id="UP000184514">
    <property type="component" value="Unassembled WGS sequence"/>
</dbReference>
<feature type="chain" id="PRO_5012295839" evidence="2">
    <location>
        <begin position="16"/>
        <end position="228"/>
    </location>
</feature>
<evidence type="ECO:0000256" key="1">
    <source>
        <dbReference type="SAM" id="MobiDB-lite"/>
    </source>
</evidence>
<feature type="signal peptide" evidence="2">
    <location>
        <begin position="1"/>
        <end position="15"/>
    </location>
</feature>
<organism evidence="3 4">
    <name type="scientific">Planktotalea frisia</name>
    <dbReference type="NCBI Taxonomy" id="696762"/>
    <lineage>
        <taxon>Bacteria</taxon>
        <taxon>Pseudomonadati</taxon>
        <taxon>Pseudomonadota</taxon>
        <taxon>Alphaproteobacteria</taxon>
        <taxon>Rhodobacterales</taxon>
        <taxon>Paracoccaceae</taxon>
        <taxon>Planktotalea</taxon>
    </lineage>
</organism>
<proteinExistence type="predicted"/>
<sequence>MFRFFIILLAAAFLAACENIDDISGKPAPIGEFALGHNVVVAPNLVMGPASREASDEDWIASVTKAIGDRFSRYEGEQLYHFGVSLEGYVLAQPGIPILLSPKSALILKLTVWDDAAGVKLNEEPEQITVLENLDGDSVIGSGLTKTADEQMLALSENAAKLIQRWITRQHRQEKWFKQRGDTTPAIAEETPEETSEESVADVEETVEETKAVVEETLETAVDEVATN</sequence>
<accession>A0A1L9P0S9</accession>
<evidence type="ECO:0000256" key="2">
    <source>
        <dbReference type="SAM" id="SignalP"/>
    </source>
</evidence>
<feature type="region of interest" description="Disordered" evidence="1">
    <location>
        <begin position="178"/>
        <end position="204"/>
    </location>
</feature>
<dbReference type="AlphaFoldDB" id="A0A1L9P0S9"/>
<dbReference type="EMBL" id="MLCB01000064">
    <property type="protein sequence ID" value="OJI95053.1"/>
    <property type="molecule type" value="Genomic_DNA"/>
</dbReference>
<evidence type="ECO:0000313" key="4">
    <source>
        <dbReference type="Proteomes" id="UP000184514"/>
    </source>
</evidence>
<dbReference type="PROSITE" id="PS51257">
    <property type="entry name" value="PROKAR_LIPOPROTEIN"/>
    <property type="match status" value="1"/>
</dbReference>
<dbReference type="RefSeq" id="WP_072629421.1">
    <property type="nucleotide sequence ID" value="NZ_MLCB01000064.1"/>
</dbReference>
<feature type="compositionally biased region" description="Acidic residues" evidence="1">
    <location>
        <begin position="190"/>
        <end position="204"/>
    </location>
</feature>
<dbReference type="STRING" id="696762.PFRI_07620"/>
<comment type="caution">
    <text evidence="3">The sequence shown here is derived from an EMBL/GenBank/DDBJ whole genome shotgun (WGS) entry which is preliminary data.</text>
</comment>
<reference evidence="3 4" key="1">
    <citation type="submission" date="2016-10" db="EMBL/GenBank/DDBJ databases">
        <title>Genome sequence of Planktotalea frisia SH6-1.</title>
        <authorList>
            <person name="Poehlein A."/>
            <person name="Bakenhus I."/>
            <person name="Voget S."/>
            <person name="Brinkhoff T."/>
            <person name="Simon M."/>
        </authorList>
    </citation>
    <scope>NUCLEOTIDE SEQUENCE [LARGE SCALE GENOMIC DNA]</scope>
    <source>
        <strain evidence="3 4">SH6-1</strain>
    </source>
</reference>
<name>A0A1L9P0S9_9RHOB</name>
<evidence type="ECO:0000313" key="3">
    <source>
        <dbReference type="EMBL" id="OJI95053.1"/>
    </source>
</evidence>
<gene>
    <name evidence="3" type="ORF">PFRI_07620</name>
</gene>
<protein>
    <submittedName>
        <fullName evidence="3">Uncharacterized protein</fullName>
    </submittedName>
</protein>
<keyword evidence="4" id="KW-1185">Reference proteome</keyword>